<dbReference type="AlphaFoldDB" id="A0A451D830"/>
<keyword evidence="6 8" id="KW-0648">Protein biosynthesis</keyword>
<comment type="similarity">
    <text evidence="1 8">Belongs to the class-II aminoacyl-tRNA synthetase family. Type 1 subfamily.</text>
</comment>
<comment type="subcellular location">
    <subcellularLocation>
        <location evidence="8">Cytoplasm</location>
    </subcellularLocation>
</comment>
<dbReference type="CDD" id="cd00777">
    <property type="entry name" value="AspRS_core"/>
    <property type="match status" value="1"/>
</dbReference>
<dbReference type="NCBIfam" id="TIGR00459">
    <property type="entry name" value="aspS_bact"/>
    <property type="match status" value="1"/>
</dbReference>
<dbReference type="GO" id="GO:0005524">
    <property type="term" value="F:ATP binding"/>
    <property type="evidence" value="ECO:0007669"/>
    <property type="project" value="UniProtKB-UniRule"/>
</dbReference>
<dbReference type="InterPro" id="IPR047090">
    <property type="entry name" value="AspRS_core"/>
</dbReference>
<dbReference type="Gene3D" id="2.40.50.140">
    <property type="entry name" value="Nucleic acid-binding proteins"/>
    <property type="match status" value="1"/>
</dbReference>
<dbReference type="SUPFAM" id="SSF55681">
    <property type="entry name" value="Class II aaRS and biotin synthetases"/>
    <property type="match status" value="1"/>
</dbReference>
<accession>A0A451D830</accession>
<dbReference type="Gene3D" id="3.30.930.10">
    <property type="entry name" value="Bira Bifunctional Protein, Domain 2"/>
    <property type="match status" value="1"/>
</dbReference>
<feature type="binding site" evidence="8">
    <location>
        <begin position="534"/>
        <end position="537"/>
    </location>
    <ligand>
        <name>ATP</name>
        <dbReference type="ChEBI" id="CHEBI:30616"/>
    </ligand>
</feature>
<dbReference type="SUPFAM" id="SSF50249">
    <property type="entry name" value="Nucleic acid-binding proteins"/>
    <property type="match status" value="1"/>
</dbReference>
<comment type="catalytic activity">
    <reaction evidence="8">
        <text>tRNA(Asp) + L-aspartate + ATP = L-aspartyl-tRNA(Asp) + AMP + diphosphate</text>
        <dbReference type="Rhea" id="RHEA:19649"/>
        <dbReference type="Rhea" id="RHEA-COMP:9660"/>
        <dbReference type="Rhea" id="RHEA-COMP:9678"/>
        <dbReference type="ChEBI" id="CHEBI:29991"/>
        <dbReference type="ChEBI" id="CHEBI:30616"/>
        <dbReference type="ChEBI" id="CHEBI:33019"/>
        <dbReference type="ChEBI" id="CHEBI:78442"/>
        <dbReference type="ChEBI" id="CHEBI:78516"/>
        <dbReference type="ChEBI" id="CHEBI:456215"/>
        <dbReference type="EC" id="6.1.1.12"/>
    </reaction>
</comment>
<dbReference type="Proteomes" id="UP000294441">
    <property type="component" value="Chromosome 1"/>
</dbReference>
<dbReference type="PANTHER" id="PTHR22594">
    <property type="entry name" value="ASPARTYL/LYSYL-TRNA SYNTHETASE"/>
    <property type="match status" value="1"/>
</dbReference>
<comment type="caution">
    <text evidence="8">Lacks conserved residue(s) required for the propagation of feature annotation.</text>
</comment>
<evidence type="ECO:0000256" key="1">
    <source>
        <dbReference type="ARBA" id="ARBA00006303"/>
    </source>
</evidence>
<dbReference type="NCBIfam" id="NF001750">
    <property type="entry name" value="PRK00476.1"/>
    <property type="match status" value="1"/>
</dbReference>
<keyword evidence="7 8" id="KW-0030">Aminoacyl-tRNA synthetase</keyword>
<dbReference type="EC" id="6.1.1.12" evidence="8"/>
<dbReference type="GeneID" id="66304612"/>
<dbReference type="PRINTS" id="PR01042">
    <property type="entry name" value="TRNASYNTHASP"/>
</dbReference>
<dbReference type="InterPro" id="IPR004524">
    <property type="entry name" value="Asp-tRNA-ligase_1"/>
</dbReference>
<dbReference type="GO" id="GO:0004815">
    <property type="term" value="F:aspartate-tRNA ligase activity"/>
    <property type="evidence" value="ECO:0007669"/>
    <property type="project" value="UniProtKB-UniRule"/>
</dbReference>
<dbReference type="InterPro" id="IPR006195">
    <property type="entry name" value="aa-tRNA-synth_II"/>
</dbReference>
<feature type="binding site" evidence="8">
    <location>
        <position position="448"/>
    </location>
    <ligand>
        <name>L-aspartate</name>
        <dbReference type="ChEBI" id="CHEBI:29991"/>
    </ligand>
</feature>
<dbReference type="RefSeq" id="WP_157992618.1">
    <property type="nucleotide sequence ID" value="NZ_LR217713.1"/>
</dbReference>
<dbReference type="OrthoDB" id="9802326at2"/>
<keyword evidence="3 8" id="KW-0436">Ligase</keyword>
<evidence type="ECO:0000256" key="8">
    <source>
        <dbReference type="HAMAP-Rule" id="MF_00044"/>
    </source>
</evidence>
<evidence type="ECO:0000313" key="10">
    <source>
        <dbReference type="EMBL" id="VFP82001.1"/>
    </source>
</evidence>
<feature type="binding site" evidence="8">
    <location>
        <begin position="217"/>
        <end position="219"/>
    </location>
    <ligand>
        <name>ATP</name>
        <dbReference type="ChEBI" id="CHEBI:30616"/>
    </ligand>
</feature>
<dbReference type="GO" id="GO:0005737">
    <property type="term" value="C:cytoplasm"/>
    <property type="evidence" value="ECO:0007669"/>
    <property type="project" value="UniProtKB-SubCell"/>
</dbReference>
<feature type="binding site" evidence="8">
    <location>
        <position position="489"/>
    </location>
    <ligand>
        <name>L-aspartate</name>
        <dbReference type="ChEBI" id="CHEBI:29991"/>
    </ligand>
</feature>
<dbReference type="InterPro" id="IPR002312">
    <property type="entry name" value="Asp/Asn-tRNA-synth_IIb"/>
</dbReference>
<evidence type="ECO:0000256" key="3">
    <source>
        <dbReference type="ARBA" id="ARBA00022598"/>
    </source>
</evidence>
<feature type="region of interest" description="Aspartate" evidence="8">
    <location>
        <begin position="195"/>
        <end position="198"/>
    </location>
</feature>
<name>A0A451D830_9GAMM</name>
<keyword evidence="5 8" id="KW-0067">ATP-binding</keyword>
<dbReference type="InterPro" id="IPR047089">
    <property type="entry name" value="Asp-tRNA-ligase_1_N"/>
</dbReference>
<evidence type="ECO:0000256" key="6">
    <source>
        <dbReference type="ARBA" id="ARBA00022917"/>
    </source>
</evidence>
<dbReference type="InterPro" id="IPR029351">
    <property type="entry name" value="GAD_dom"/>
</dbReference>
<feature type="binding site" evidence="8">
    <location>
        <position position="171"/>
    </location>
    <ligand>
        <name>L-aspartate</name>
        <dbReference type="ChEBI" id="CHEBI:29991"/>
    </ligand>
</feature>
<dbReference type="CDD" id="cd04317">
    <property type="entry name" value="EcAspRS_like_N"/>
    <property type="match status" value="1"/>
</dbReference>
<dbReference type="GO" id="GO:0006422">
    <property type="term" value="P:aspartyl-tRNA aminoacylation"/>
    <property type="evidence" value="ECO:0007669"/>
    <property type="project" value="UniProtKB-UniRule"/>
</dbReference>
<dbReference type="InterPro" id="IPR004364">
    <property type="entry name" value="Aa-tRNA-synt_II"/>
</dbReference>
<dbReference type="InterPro" id="IPR012340">
    <property type="entry name" value="NA-bd_OB-fold"/>
</dbReference>
<dbReference type="Pfam" id="PF00152">
    <property type="entry name" value="tRNA-synt_2"/>
    <property type="match status" value="1"/>
</dbReference>
<evidence type="ECO:0000256" key="5">
    <source>
        <dbReference type="ARBA" id="ARBA00022840"/>
    </source>
</evidence>
<dbReference type="GO" id="GO:0003676">
    <property type="term" value="F:nucleic acid binding"/>
    <property type="evidence" value="ECO:0007669"/>
    <property type="project" value="InterPro"/>
</dbReference>
<evidence type="ECO:0000256" key="4">
    <source>
        <dbReference type="ARBA" id="ARBA00022741"/>
    </source>
</evidence>
<comment type="subunit">
    <text evidence="8">Homodimer.</text>
</comment>
<dbReference type="EMBL" id="LR217713">
    <property type="protein sequence ID" value="VFP82001.1"/>
    <property type="molecule type" value="Genomic_DNA"/>
</dbReference>
<gene>
    <name evidence="8 10" type="primary">aspS</name>
    <name evidence="10" type="ORF">ERCICURV3402_334</name>
</gene>
<feature type="binding site" evidence="8">
    <location>
        <position position="226"/>
    </location>
    <ligand>
        <name>ATP</name>
        <dbReference type="ChEBI" id="CHEBI:30616"/>
    </ligand>
</feature>
<feature type="binding site" evidence="8">
    <location>
        <position position="217"/>
    </location>
    <ligand>
        <name>L-aspartate</name>
        <dbReference type="ChEBI" id="CHEBI:29991"/>
    </ligand>
</feature>
<dbReference type="PROSITE" id="PS50862">
    <property type="entry name" value="AA_TRNA_LIGASE_II"/>
    <property type="match status" value="1"/>
</dbReference>
<evidence type="ECO:0000256" key="2">
    <source>
        <dbReference type="ARBA" id="ARBA00022490"/>
    </source>
</evidence>
<protein>
    <recommendedName>
        <fullName evidence="8">Aspartate--tRNA ligase</fullName>
        <ecNumber evidence="8">6.1.1.12</ecNumber>
    </recommendedName>
    <alternativeName>
        <fullName evidence="8">Aspartyl-tRNA synthetase</fullName>
        <shortName evidence="8">AspRS</shortName>
    </alternativeName>
</protein>
<sequence length="591" mass="67110">MRTEYCGSLNCSYIGHKVILCGWVHSYRNLGRLIFIDMRDREGLVQVCFDLTNQDIFLIATTLRNEFCIKVTGIVRSRDEKNKNNRIITGGIEVFATDLTVFNESEPLPLNLNEENSEAVRLKYRYLDLRRPDMTNRLKIRAKVTSLIRKFMEGSGFIDIETPILTQSTPEGARNYLVPSRIHFGKFYALPQSPQLFKQILMISGFDRYYQIVKCFRDEDLRIDRQPEFTQVDVEASFMNSKTIRIIMEQLIRTLWIDIKSIDLGEFPIMTFSEAHQRYGSDKPDLRNPLELVDISDFLKEVEHHIFSELSNNKGSRVAALRVPGGSIISRKQIKTYSQSLPIQAKTDLTWIKLIQDANSDLKIIGPLVSFIPHQILKEIINRTQGVLGDIIFLSASTKEKVSNILGPLRLRLGSELKITNYTSWAPLWLVDFPMFESDGKGGFIAMHHPFTSPRDISPDELKRLPETAISDSYDMVINGYEICGGSARINNLKMQKTVFDILGISLEEQHKKFGFFLDALKFGAPPHAGLAFGLDRLIMLLTDADNIRDVIAFPKTTSASCLMTESPQALNAVVLSELGLEGLQKLNDAQ</sequence>
<reference evidence="10 11" key="1">
    <citation type="submission" date="2019-02" db="EMBL/GenBank/DDBJ databases">
        <authorList>
            <person name="Manzano-Marin A."/>
            <person name="Manzano-Marin A."/>
        </authorList>
    </citation>
    <scope>NUCLEOTIDE SEQUENCE [LARGE SCALE GENOMIC DNA]</scope>
    <source>
        <strain evidence="10 11">ErCicurvipes</strain>
    </source>
</reference>
<evidence type="ECO:0000313" key="11">
    <source>
        <dbReference type="Proteomes" id="UP000294441"/>
    </source>
</evidence>
<dbReference type="SUPFAM" id="SSF55261">
    <property type="entry name" value="GAD domain-like"/>
    <property type="match status" value="1"/>
</dbReference>
<proteinExistence type="inferred from homology"/>
<dbReference type="HAMAP" id="MF_00044">
    <property type="entry name" value="Asp_tRNA_synth_type1"/>
    <property type="match status" value="1"/>
</dbReference>
<keyword evidence="2 8" id="KW-0963">Cytoplasm</keyword>
<dbReference type="Pfam" id="PF02938">
    <property type="entry name" value="GAD"/>
    <property type="match status" value="1"/>
</dbReference>
<evidence type="ECO:0000256" key="7">
    <source>
        <dbReference type="ARBA" id="ARBA00023146"/>
    </source>
</evidence>
<dbReference type="PANTHER" id="PTHR22594:SF5">
    <property type="entry name" value="ASPARTATE--TRNA LIGASE, MITOCHONDRIAL"/>
    <property type="match status" value="1"/>
</dbReference>
<dbReference type="Pfam" id="PF01336">
    <property type="entry name" value="tRNA_anti-codon"/>
    <property type="match status" value="1"/>
</dbReference>
<dbReference type="InterPro" id="IPR004115">
    <property type="entry name" value="GAD-like_sf"/>
</dbReference>
<dbReference type="InterPro" id="IPR004365">
    <property type="entry name" value="NA-bd_OB_tRNA"/>
</dbReference>
<feature type="domain" description="Aminoacyl-transfer RNA synthetases class-II family profile" evidence="9">
    <location>
        <begin position="138"/>
        <end position="555"/>
    </location>
</feature>
<comment type="function">
    <text evidence="8">Catalyzes the attachment of L-aspartate to tRNA(Asp) in a two-step reaction: L-aspartate is first activated by ATP to form Asp-AMP and then transferred to the acceptor end of tRNA(Asp).</text>
</comment>
<feature type="binding site" evidence="8">
    <location>
        <position position="482"/>
    </location>
    <ligand>
        <name>ATP</name>
        <dbReference type="ChEBI" id="CHEBI:30616"/>
    </ligand>
</feature>
<keyword evidence="4 8" id="KW-0547">Nucleotide-binding</keyword>
<evidence type="ECO:0000259" key="9">
    <source>
        <dbReference type="PROSITE" id="PS50862"/>
    </source>
</evidence>
<organism evidence="10 11">
    <name type="scientific">Candidatus Erwinia haradaeae</name>
    <dbReference type="NCBI Taxonomy" id="1922217"/>
    <lineage>
        <taxon>Bacteria</taxon>
        <taxon>Pseudomonadati</taxon>
        <taxon>Pseudomonadota</taxon>
        <taxon>Gammaproteobacteria</taxon>
        <taxon>Enterobacterales</taxon>
        <taxon>Erwiniaceae</taxon>
        <taxon>Erwinia</taxon>
    </lineage>
</organism>
<dbReference type="Gene3D" id="3.30.1360.30">
    <property type="entry name" value="GAD-like domain"/>
    <property type="match status" value="1"/>
</dbReference>
<dbReference type="InterPro" id="IPR045864">
    <property type="entry name" value="aa-tRNA-synth_II/BPL/LPL"/>
</dbReference>